<protein>
    <submittedName>
        <fullName evidence="3">SDR family oxidoreductase</fullName>
    </submittedName>
</protein>
<dbReference type="SUPFAM" id="SSF51735">
    <property type="entry name" value="NAD(P)-binding Rossmann-fold domains"/>
    <property type="match status" value="1"/>
</dbReference>
<proteinExistence type="predicted"/>
<reference evidence="3 4" key="1">
    <citation type="submission" date="2018-12" db="EMBL/GenBank/DDBJ databases">
        <title>Genomic taxonomy of the Vibrionaceae family.</title>
        <authorList>
            <person name="Gomez-Gil B."/>
            <person name="Enciso-Ibarra K."/>
        </authorList>
    </citation>
    <scope>NUCLEOTIDE SEQUENCE [LARGE SCALE GENOMIC DNA]</scope>
    <source>
        <strain evidence="3 4">CAIM 594</strain>
    </source>
</reference>
<gene>
    <name evidence="3" type="ORF">EJA03_18005</name>
</gene>
<dbReference type="Gene3D" id="2.60.120.10">
    <property type="entry name" value="Jelly Rolls"/>
    <property type="match status" value="1"/>
</dbReference>
<evidence type="ECO:0000259" key="1">
    <source>
        <dbReference type="Pfam" id="PF01370"/>
    </source>
</evidence>
<dbReference type="OrthoDB" id="9801056at2"/>
<evidence type="ECO:0000313" key="3">
    <source>
        <dbReference type="EMBL" id="RSD29656.1"/>
    </source>
</evidence>
<dbReference type="SUPFAM" id="SSF51182">
    <property type="entry name" value="RmlC-like cupins"/>
    <property type="match status" value="1"/>
</dbReference>
<dbReference type="PANTHER" id="PTHR43245:SF55">
    <property type="entry name" value="NAD(P)-BINDING DOMAIN-CONTAINING PROTEIN"/>
    <property type="match status" value="1"/>
</dbReference>
<dbReference type="NCBIfam" id="NF047837">
    <property type="entry name" value="UDPAcbARedWbcJ"/>
    <property type="match status" value="1"/>
</dbReference>
<evidence type="ECO:0000259" key="2">
    <source>
        <dbReference type="Pfam" id="PF14667"/>
    </source>
</evidence>
<organism evidence="3 4">
    <name type="scientific">Vibrio pectenicida</name>
    <dbReference type="NCBI Taxonomy" id="62763"/>
    <lineage>
        <taxon>Bacteria</taxon>
        <taxon>Pseudomonadati</taxon>
        <taxon>Pseudomonadota</taxon>
        <taxon>Gammaproteobacteria</taxon>
        <taxon>Vibrionales</taxon>
        <taxon>Vibrionaceae</taxon>
        <taxon>Vibrio</taxon>
    </lineage>
</organism>
<name>A0A3R9EG64_9VIBR</name>
<dbReference type="RefSeq" id="WP_125323124.1">
    <property type="nucleotide sequence ID" value="NZ_AP024889.1"/>
</dbReference>
<dbReference type="InterPro" id="IPR029303">
    <property type="entry name" value="CapF_C"/>
</dbReference>
<dbReference type="InterPro" id="IPR036291">
    <property type="entry name" value="NAD(P)-bd_dom_sf"/>
</dbReference>
<dbReference type="EMBL" id="RSFA01000121">
    <property type="protein sequence ID" value="RSD29656.1"/>
    <property type="molecule type" value="Genomic_DNA"/>
</dbReference>
<dbReference type="CDD" id="cd07007">
    <property type="entry name" value="cupin_CapF-like_C"/>
    <property type="match status" value="1"/>
</dbReference>
<feature type="domain" description="NAD-dependent epimerase/dehydratase" evidence="1">
    <location>
        <begin position="3"/>
        <end position="189"/>
    </location>
</feature>
<dbReference type="Proteomes" id="UP000269041">
    <property type="component" value="Unassembled WGS sequence"/>
</dbReference>
<dbReference type="Pfam" id="PF14667">
    <property type="entry name" value="Polysacc_synt_C"/>
    <property type="match status" value="1"/>
</dbReference>
<dbReference type="InterPro" id="IPR001509">
    <property type="entry name" value="Epimerase_deHydtase"/>
</dbReference>
<dbReference type="Pfam" id="PF01370">
    <property type="entry name" value="Epimerase"/>
    <property type="match status" value="1"/>
</dbReference>
<comment type="caution">
    <text evidence="3">The sequence shown here is derived from an EMBL/GenBank/DDBJ whole genome shotgun (WGS) entry which is preliminary data.</text>
</comment>
<keyword evidence="4" id="KW-1185">Reference proteome</keyword>
<dbReference type="PANTHER" id="PTHR43245">
    <property type="entry name" value="BIFUNCTIONAL POLYMYXIN RESISTANCE PROTEIN ARNA"/>
    <property type="match status" value="1"/>
</dbReference>
<evidence type="ECO:0000313" key="4">
    <source>
        <dbReference type="Proteomes" id="UP000269041"/>
    </source>
</evidence>
<dbReference type="InterPro" id="IPR050177">
    <property type="entry name" value="Lipid_A_modif_metabolic_enz"/>
</dbReference>
<accession>A0A3R9EG64</accession>
<feature type="domain" description="Capsular polysaccharide assembling protein CapF C-terminal" evidence="2">
    <location>
        <begin position="254"/>
        <end position="363"/>
    </location>
</feature>
<dbReference type="AlphaFoldDB" id="A0A3R9EG64"/>
<dbReference type="Gene3D" id="3.40.50.720">
    <property type="entry name" value="NAD(P)-binding Rossmann-like Domain"/>
    <property type="match status" value="1"/>
</dbReference>
<dbReference type="InterPro" id="IPR011051">
    <property type="entry name" value="RmlC_Cupin_sf"/>
</dbReference>
<dbReference type="InterPro" id="IPR014710">
    <property type="entry name" value="RmlC-like_jellyroll"/>
</dbReference>
<sequence length="373" mass="42230">MKIVVTGAKGFIGKNLCVMLRENGYSDLVEVDRETSREHLAKQLASADFVYHLAGVNRPKDDIEFQQGNEDLTQFVTEILAESQRKVPLVVSSSIQVEQNNPYGQSKRAAEQLVENYGSTTGSAYYIYRLPNVFGKWCRPNYNSFVATFCYNILNDIAVTVNDSSAPVRLVYIDDVCRSLISLIEDEDQSGYQEVTPTYPTTVGEVADLLRAFKASRHNLTTEDVGVGLPRALYSTYLSYMIPDQFSYSIPRYADERGIFSEILKTKQAGQMSFFTAHPGVTRGGHYHHSKNEKFLVVKGNARFKFKHIVTAEQYEICTDSRDLKIVETVPGWSHDITNIGEEEMIVILWANEIFDRDLPDTFTYPLSELEKS</sequence>